<keyword evidence="2" id="KW-1185">Reference proteome</keyword>
<organism evidence="2 3">
    <name type="scientific">Romanomermis culicivorax</name>
    <name type="common">Nematode worm</name>
    <dbReference type="NCBI Taxonomy" id="13658"/>
    <lineage>
        <taxon>Eukaryota</taxon>
        <taxon>Metazoa</taxon>
        <taxon>Ecdysozoa</taxon>
        <taxon>Nematoda</taxon>
        <taxon>Enoplea</taxon>
        <taxon>Dorylaimia</taxon>
        <taxon>Mermithida</taxon>
        <taxon>Mermithoidea</taxon>
        <taxon>Mermithidae</taxon>
        <taxon>Romanomermis</taxon>
    </lineage>
</organism>
<evidence type="ECO:0000313" key="2">
    <source>
        <dbReference type="Proteomes" id="UP000887565"/>
    </source>
</evidence>
<name>A0A915J749_ROMCU</name>
<reference evidence="3" key="1">
    <citation type="submission" date="2022-11" db="UniProtKB">
        <authorList>
            <consortium name="WormBaseParasite"/>
        </authorList>
    </citation>
    <scope>IDENTIFICATION</scope>
</reference>
<dbReference type="WBParaSite" id="nRc.2.0.1.t22282-RA">
    <property type="protein sequence ID" value="nRc.2.0.1.t22282-RA"/>
    <property type="gene ID" value="nRc.2.0.1.g22282"/>
</dbReference>
<sequence>MFAEMINVNMRSLASVSPASDVGEEVSFFAHSEDSHLVLAAFNEQKVIGSIMSSSPQEKLRDILRAVHHVTVGVFATKRKFVPIDETATPRNIVAVYVGGPEDNEVVKIATRFAKHTKSSAGARVTILHYPGPMNNISYVAVDVNNQATLNISPMEEARALSDQPGFSHFRIKDMAETHNVRQSILLECSKLNCDLLILPRKIQEPSLLHHPKLENSRKVSLKGSSSAGGIFHKNFSLKSLRKGSSASVSNGEIYANGNNNNDAKNFERSFSSNEQRSLAENSHGILDSDHNPLSLKRKDIVTEILGVFGKSFFENNDMTASMLVVSRND</sequence>
<dbReference type="AlphaFoldDB" id="A0A915J749"/>
<dbReference type="Proteomes" id="UP000887565">
    <property type="component" value="Unplaced"/>
</dbReference>
<protein>
    <submittedName>
        <fullName evidence="3">Uncharacterized protein</fullName>
    </submittedName>
</protein>
<dbReference type="Gene3D" id="3.40.50.12370">
    <property type="match status" value="1"/>
</dbReference>
<evidence type="ECO:0000256" key="1">
    <source>
        <dbReference type="SAM" id="MobiDB-lite"/>
    </source>
</evidence>
<accession>A0A915J749</accession>
<feature type="compositionally biased region" description="Low complexity" evidence="1">
    <location>
        <begin position="253"/>
        <end position="264"/>
    </location>
</feature>
<feature type="region of interest" description="Disordered" evidence="1">
    <location>
        <begin position="253"/>
        <end position="274"/>
    </location>
</feature>
<evidence type="ECO:0000313" key="3">
    <source>
        <dbReference type="WBParaSite" id="nRc.2.0.1.t22282-RA"/>
    </source>
</evidence>
<proteinExistence type="predicted"/>